<dbReference type="Proteomes" id="UP000001868">
    <property type="component" value="Chromosome"/>
</dbReference>
<dbReference type="PANTHER" id="PTHR31988:SF19">
    <property type="entry name" value="9-O-ACETYL-N-ACETYLNEURAMINIC ACID DEACETYLASE-RELATED"/>
    <property type="match status" value="1"/>
</dbReference>
<dbReference type="Gene3D" id="3.40.50.1110">
    <property type="entry name" value="SGNH hydrolase"/>
    <property type="match status" value="1"/>
</dbReference>
<gene>
    <name evidence="4" type="ordered locus">PHZ_c0470</name>
</gene>
<keyword evidence="2" id="KW-0732">Signal</keyword>
<proteinExistence type="predicted"/>
<dbReference type="GO" id="GO:0016788">
    <property type="term" value="F:hydrolase activity, acting on ester bonds"/>
    <property type="evidence" value="ECO:0007669"/>
    <property type="project" value="UniProtKB-ARBA"/>
</dbReference>
<protein>
    <recommendedName>
        <fullName evidence="3">Sialate O-acetylesterase domain-containing protein</fullName>
    </recommendedName>
</protein>
<dbReference type="Pfam" id="PF03629">
    <property type="entry name" value="SASA"/>
    <property type="match status" value="1"/>
</dbReference>
<sequence>MAKTSFLHAAVATILLLAAGCARAGGDEPAAIVVVAGQSNALGYGLTAADLPPSLASPDPDVRIWDGARFQPMAAGRNTGFGPQPGAWGPEAGFARAWRAAHPDAPLHVVKFARGSTPLAASPGRDWSPGTQELFAAATTEIEEAKAALAVNGGPARVVAILWVQGEADAVDPAKAAAYGPNLAGLIQAIRRDWSSEAPIVVGQTGPGLPYAKAVRAGQAAVASPEGRVAVVDTGPLPRQADGLHIAAEGQARLGAAMAEAAQRLSR</sequence>
<name>B4REE2_PHEZH</name>
<keyword evidence="5" id="KW-1185">Reference proteome</keyword>
<dbReference type="HOGENOM" id="CLU_056093_1_0_5"/>
<evidence type="ECO:0000256" key="1">
    <source>
        <dbReference type="ARBA" id="ARBA00022801"/>
    </source>
</evidence>
<dbReference type="OrthoDB" id="7210500at2"/>
<feature type="signal peptide" evidence="2">
    <location>
        <begin position="1"/>
        <end position="24"/>
    </location>
</feature>
<dbReference type="SUPFAM" id="SSF52266">
    <property type="entry name" value="SGNH hydrolase"/>
    <property type="match status" value="1"/>
</dbReference>
<feature type="domain" description="Sialate O-acetylesterase" evidence="3">
    <location>
        <begin position="31"/>
        <end position="262"/>
    </location>
</feature>
<evidence type="ECO:0000256" key="2">
    <source>
        <dbReference type="SAM" id="SignalP"/>
    </source>
</evidence>
<dbReference type="InterPro" id="IPR036514">
    <property type="entry name" value="SGNH_hydro_sf"/>
</dbReference>
<accession>B4REE2</accession>
<feature type="chain" id="PRO_5002825376" description="Sialate O-acetylesterase domain-containing protein" evidence="2">
    <location>
        <begin position="25"/>
        <end position="267"/>
    </location>
</feature>
<organism evidence="4 5">
    <name type="scientific">Phenylobacterium zucineum (strain HLK1)</name>
    <dbReference type="NCBI Taxonomy" id="450851"/>
    <lineage>
        <taxon>Bacteria</taxon>
        <taxon>Pseudomonadati</taxon>
        <taxon>Pseudomonadota</taxon>
        <taxon>Alphaproteobacteria</taxon>
        <taxon>Caulobacterales</taxon>
        <taxon>Caulobacteraceae</taxon>
        <taxon>Phenylobacterium</taxon>
    </lineage>
</organism>
<dbReference type="STRING" id="450851.PHZ_c0470"/>
<evidence type="ECO:0000313" key="4">
    <source>
        <dbReference type="EMBL" id="ACG76884.1"/>
    </source>
</evidence>
<dbReference type="RefSeq" id="WP_012521032.1">
    <property type="nucleotide sequence ID" value="NC_011144.1"/>
</dbReference>
<dbReference type="InterPro" id="IPR052940">
    <property type="entry name" value="Carb_Esterase_6"/>
</dbReference>
<dbReference type="InterPro" id="IPR005181">
    <property type="entry name" value="SASA"/>
</dbReference>
<dbReference type="PROSITE" id="PS51257">
    <property type="entry name" value="PROKAR_LIPOPROTEIN"/>
    <property type="match status" value="1"/>
</dbReference>
<dbReference type="AlphaFoldDB" id="B4REE2"/>
<evidence type="ECO:0000313" key="5">
    <source>
        <dbReference type="Proteomes" id="UP000001868"/>
    </source>
</evidence>
<dbReference type="KEGG" id="pzu:PHZ_c0470"/>
<keyword evidence="1" id="KW-0378">Hydrolase</keyword>
<dbReference type="eggNOG" id="COG3317">
    <property type="taxonomic scope" value="Bacteria"/>
</dbReference>
<dbReference type="EMBL" id="CP000747">
    <property type="protein sequence ID" value="ACG76884.1"/>
    <property type="molecule type" value="Genomic_DNA"/>
</dbReference>
<reference evidence="4 5" key="1">
    <citation type="journal article" date="2008" name="BMC Genomics">
        <title>Complete genome of Phenylobacterium zucineum - a novel facultative intracellular bacterium isolated from human erythroleukemia cell line K562.</title>
        <authorList>
            <person name="Luo Y."/>
            <person name="Xu X."/>
            <person name="Ding Z."/>
            <person name="Liu Z."/>
            <person name="Zhang B."/>
            <person name="Yan Z."/>
            <person name="Sun J."/>
            <person name="Hu S."/>
            <person name="Hu X."/>
        </authorList>
    </citation>
    <scope>NUCLEOTIDE SEQUENCE [LARGE SCALE GENOMIC DNA]</scope>
    <source>
        <strain evidence="4 5">HLK1</strain>
    </source>
</reference>
<evidence type="ECO:0000259" key="3">
    <source>
        <dbReference type="Pfam" id="PF03629"/>
    </source>
</evidence>
<dbReference type="PANTHER" id="PTHR31988">
    <property type="entry name" value="ESTERASE, PUTATIVE (DUF303)-RELATED"/>
    <property type="match status" value="1"/>
</dbReference>